<dbReference type="AlphaFoldDB" id="A0A562SA05"/>
<dbReference type="EMBL" id="VLLC01000001">
    <property type="protein sequence ID" value="TWI77346.1"/>
    <property type="molecule type" value="Genomic_DNA"/>
</dbReference>
<comment type="caution">
    <text evidence="1">The sequence shown here is derived from an EMBL/GenBank/DDBJ whole genome shotgun (WGS) entry which is preliminary data.</text>
</comment>
<gene>
    <name evidence="1" type="ORF">LZ24_00151</name>
</gene>
<keyword evidence="2" id="KW-1185">Reference proteome</keyword>
<reference evidence="1 2" key="1">
    <citation type="submission" date="2019-07" db="EMBL/GenBank/DDBJ databases">
        <title>Genome sequencing of 100 strains of the haloalkaliphilic chemolithoautotrophic sulfur-oxidizing bacterium Thioalkalivibrio.</title>
        <authorList>
            <person name="Muyzer G."/>
        </authorList>
    </citation>
    <scope>NUCLEOTIDE SEQUENCE [LARGE SCALE GENOMIC DNA]</scope>
    <source>
        <strain evidence="1 2">ASO4-4</strain>
    </source>
</reference>
<proteinExistence type="predicted"/>
<dbReference type="Proteomes" id="UP000318307">
    <property type="component" value="Unassembled WGS sequence"/>
</dbReference>
<dbReference type="OrthoDB" id="6365813at2"/>
<name>A0A562SA05_9BACT</name>
<accession>A0A562SA05</accession>
<evidence type="ECO:0000313" key="1">
    <source>
        <dbReference type="EMBL" id="TWI77346.1"/>
    </source>
</evidence>
<evidence type="ECO:0000313" key="2">
    <source>
        <dbReference type="Proteomes" id="UP000318307"/>
    </source>
</evidence>
<sequence>MKVVKYLRHEFHGEPEAREAALPVFVYDIPYLGHLGIFPDFFVLNEIFLSGGGDGGMGPGASWEPFSISEEEYEQLLDALEDLDPATLGEEARYTDEKLSPDISLGTIRDQWEWMQAVGERHGAEGKRVKAFRLRLGRLPLKELWDLSAHSLMPFLVLSLCKYLGIKKFDTVQPPPVFRLPFKEDSLPDEEVLKGLKIEFAELEAIGFSYWGRAEDSELAKKNGVFLLFRKGDILAILIYGPGMGPYVNFISFLEPRPVATANGSHGIKNGEDTDQKVLWGMDITGLLECHIRRAGYRQDAFLEKDFVLDSMEKMAGQAYAFNVQRGVYEELENCP</sequence>
<organism evidence="1 2">
    <name type="scientific">Desulfobotulus alkaliphilus</name>
    <dbReference type="NCBI Taxonomy" id="622671"/>
    <lineage>
        <taxon>Bacteria</taxon>
        <taxon>Pseudomonadati</taxon>
        <taxon>Thermodesulfobacteriota</taxon>
        <taxon>Desulfobacteria</taxon>
        <taxon>Desulfobacterales</taxon>
        <taxon>Desulfobacteraceae</taxon>
        <taxon>Desulfobotulus</taxon>
    </lineage>
</organism>
<dbReference type="RefSeq" id="WP_144681300.1">
    <property type="nucleotide sequence ID" value="NZ_VLLC01000001.1"/>
</dbReference>
<protein>
    <submittedName>
        <fullName evidence="1">Uncharacterized protein</fullName>
    </submittedName>
</protein>